<evidence type="ECO:0000313" key="4">
    <source>
        <dbReference type="Proteomes" id="UP000466535"/>
    </source>
</evidence>
<proteinExistence type="predicted"/>
<protein>
    <recommendedName>
        <fullName evidence="2">Bacterial Ig-like domain-containing protein</fullName>
    </recommendedName>
</protein>
<dbReference type="PROSITE" id="PS51257">
    <property type="entry name" value="PROKAR_LIPOPROTEIN"/>
    <property type="match status" value="1"/>
</dbReference>
<dbReference type="AlphaFoldDB" id="A0A6B0T1Q3"/>
<evidence type="ECO:0000256" key="1">
    <source>
        <dbReference type="SAM" id="MobiDB-lite"/>
    </source>
</evidence>
<name>A0A6B0T1Q3_9EURY</name>
<feature type="domain" description="Bacterial Ig-like" evidence="2">
    <location>
        <begin position="98"/>
        <end position="164"/>
    </location>
</feature>
<dbReference type="Pfam" id="PF20251">
    <property type="entry name" value="Big_14"/>
    <property type="match status" value="1"/>
</dbReference>
<evidence type="ECO:0000259" key="2">
    <source>
        <dbReference type="Pfam" id="PF20251"/>
    </source>
</evidence>
<dbReference type="EMBL" id="WUUT01000001">
    <property type="protein sequence ID" value="MXR50156.1"/>
    <property type="molecule type" value="Genomic_DNA"/>
</dbReference>
<accession>A0A6B0T1Q3</accession>
<comment type="caution">
    <text evidence="3">The sequence shown here is derived from an EMBL/GenBank/DDBJ whole genome shotgun (WGS) entry which is preliminary data.</text>
</comment>
<evidence type="ECO:0000313" key="3">
    <source>
        <dbReference type="EMBL" id="MXR50156.1"/>
    </source>
</evidence>
<sequence>MARTRRDLLAALAGGGVVLAGCVGDGSSTDSGDETDTTSPDSAAGAPASLPEDSYPGDCPAYETARVICYDPVAGSDDTPAVENVPAVLEPSTRSLSGGESIEFVLSNQSDVPLSTNFYNWRLDKRVDGEWYHVAPLAVNQPLMSIPPGERHTWSVTIDNSAVEGGETLPRASGTDDLTLAGIGGGRYAFRARGWFGDDHETDIAFAATFAYEADPVELTTTPRIDRTEFDGDTLVAEAGDANRTYLLESAPSGGERRITEQLLRSPPHRDAVALARRHDADRVRLDGYDTPAPLRDGLGRFRYDGDHYELTTQGDDCGCRQ</sequence>
<dbReference type="InterPro" id="IPR046878">
    <property type="entry name" value="Big_14"/>
</dbReference>
<organism evidence="3 4">
    <name type="scientific">Halovenus carboxidivorans</name>
    <dbReference type="NCBI Taxonomy" id="2692199"/>
    <lineage>
        <taxon>Archaea</taxon>
        <taxon>Methanobacteriati</taxon>
        <taxon>Methanobacteriota</taxon>
        <taxon>Stenosarchaea group</taxon>
        <taxon>Halobacteria</taxon>
        <taxon>Halobacteriales</taxon>
        <taxon>Haloarculaceae</taxon>
        <taxon>Halovenus</taxon>
    </lineage>
</organism>
<gene>
    <name evidence="3" type="ORF">GRX03_00840</name>
</gene>
<dbReference type="Proteomes" id="UP000466535">
    <property type="component" value="Unassembled WGS sequence"/>
</dbReference>
<keyword evidence="4" id="KW-1185">Reference proteome</keyword>
<dbReference type="RefSeq" id="WP_159762313.1">
    <property type="nucleotide sequence ID" value="NZ_WUUT01000001.1"/>
</dbReference>
<feature type="region of interest" description="Disordered" evidence="1">
    <location>
        <begin position="25"/>
        <end position="57"/>
    </location>
</feature>
<reference evidence="3 4" key="1">
    <citation type="submission" date="2019-12" db="EMBL/GenBank/DDBJ databases">
        <title>Isolation and characterization of three novel carbon monoxide-oxidizing members of Halobacteria from salione crusts and soils.</title>
        <authorList>
            <person name="Myers M.R."/>
            <person name="King G.M."/>
        </authorList>
    </citation>
    <scope>NUCLEOTIDE SEQUENCE [LARGE SCALE GENOMIC DNA]</scope>
    <source>
        <strain evidence="3 4">WSH3</strain>
    </source>
</reference>
<dbReference type="OrthoDB" id="201863at2157"/>